<dbReference type="GO" id="GO:0009982">
    <property type="term" value="F:pseudouridine synthase activity"/>
    <property type="evidence" value="ECO:0007669"/>
    <property type="project" value="InterPro"/>
</dbReference>
<protein>
    <recommendedName>
        <fullName evidence="4">Pseudouridine synthase I TruA alpha/beta domain-containing protein</fullName>
    </recommendedName>
</protein>
<keyword evidence="2" id="KW-0819">tRNA processing</keyword>
<dbReference type="EMBL" id="UINC01001426">
    <property type="protein sequence ID" value="SUZ80397.1"/>
    <property type="molecule type" value="Genomic_DNA"/>
</dbReference>
<dbReference type="PANTHER" id="PTHR11142">
    <property type="entry name" value="PSEUDOURIDYLATE SYNTHASE"/>
    <property type="match status" value="1"/>
</dbReference>
<accession>A0A381QRD1</accession>
<dbReference type="Pfam" id="PF01416">
    <property type="entry name" value="PseudoU_synth_1"/>
    <property type="match status" value="1"/>
</dbReference>
<proteinExistence type="inferred from homology"/>
<name>A0A381QRD1_9ZZZZ</name>
<dbReference type="Gene3D" id="3.30.70.660">
    <property type="entry name" value="Pseudouridine synthase I, catalytic domain, C-terminal subdomain"/>
    <property type="match status" value="1"/>
</dbReference>
<gene>
    <name evidence="5" type="ORF">METZ01_LOCUS33251</name>
</gene>
<reference evidence="5" key="1">
    <citation type="submission" date="2018-05" db="EMBL/GenBank/DDBJ databases">
        <authorList>
            <person name="Lanie J.A."/>
            <person name="Ng W.-L."/>
            <person name="Kazmierczak K.M."/>
            <person name="Andrzejewski T.M."/>
            <person name="Davidsen T.M."/>
            <person name="Wayne K.J."/>
            <person name="Tettelin H."/>
            <person name="Glass J.I."/>
            <person name="Rusch D."/>
            <person name="Podicherti R."/>
            <person name="Tsui H.-C.T."/>
            <person name="Winkler M.E."/>
        </authorList>
    </citation>
    <scope>NUCLEOTIDE SEQUENCE</scope>
</reference>
<evidence type="ECO:0000259" key="4">
    <source>
        <dbReference type="Pfam" id="PF01416"/>
    </source>
</evidence>
<feature type="domain" description="Pseudouridine synthase I TruA alpha/beta" evidence="4">
    <location>
        <begin position="72"/>
        <end position="172"/>
    </location>
</feature>
<keyword evidence="3" id="KW-0413">Isomerase</keyword>
<evidence type="ECO:0000256" key="2">
    <source>
        <dbReference type="ARBA" id="ARBA00022694"/>
    </source>
</evidence>
<evidence type="ECO:0000256" key="1">
    <source>
        <dbReference type="ARBA" id="ARBA00009375"/>
    </source>
</evidence>
<dbReference type="GO" id="GO:0003723">
    <property type="term" value="F:RNA binding"/>
    <property type="evidence" value="ECO:0007669"/>
    <property type="project" value="InterPro"/>
</dbReference>
<evidence type="ECO:0000256" key="3">
    <source>
        <dbReference type="ARBA" id="ARBA00023235"/>
    </source>
</evidence>
<dbReference type="InterPro" id="IPR001406">
    <property type="entry name" value="PsdUridine_synth_TruA"/>
</dbReference>
<dbReference type="InterPro" id="IPR020095">
    <property type="entry name" value="PsdUridine_synth_TruA_C"/>
</dbReference>
<sequence>MDTCNLIKALNAHLSEDILVESLDVVPADFHARYSAQKRYYRYQCYTGNNVLFRNQSWITGQLDQSILQSVAETVVGEHDFLSFCKFRIDIKSTVCKIYESVWKKQDKMLIYYVSGNRFLHHMVRYLTGTMVEISRGRFTIESFLNLLNNPEKNVQIFKAPPQGLILEKVDYA</sequence>
<dbReference type="SUPFAM" id="SSF55120">
    <property type="entry name" value="Pseudouridine synthase"/>
    <property type="match status" value="1"/>
</dbReference>
<dbReference type="AlphaFoldDB" id="A0A381QRD1"/>
<organism evidence="5">
    <name type="scientific">marine metagenome</name>
    <dbReference type="NCBI Taxonomy" id="408172"/>
    <lineage>
        <taxon>unclassified sequences</taxon>
        <taxon>metagenomes</taxon>
        <taxon>ecological metagenomes</taxon>
    </lineage>
</organism>
<dbReference type="PANTHER" id="PTHR11142:SF0">
    <property type="entry name" value="TRNA PSEUDOURIDINE SYNTHASE-LIKE 1"/>
    <property type="match status" value="1"/>
</dbReference>
<dbReference type="InterPro" id="IPR020103">
    <property type="entry name" value="PsdUridine_synth_cat_dom_sf"/>
</dbReference>
<comment type="similarity">
    <text evidence="1">Belongs to the tRNA pseudouridine synthase TruA family.</text>
</comment>
<evidence type="ECO:0000313" key="5">
    <source>
        <dbReference type="EMBL" id="SUZ80397.1"/>
    </source>
</evidence>
<dbReference type="InterPro" id="IPR020097">
    <property type="entry name" value="PsdUridine_synth_TruA_a/b_dom"/>
</dbReference>
<dbReference type="GO" id="GO:0031119">
    <property type="term" value="P:tRNA pseudouridine synthesis"/>
    <property type="evidence" value="ECO:0007669"/>
    <property type="project" value="TreeGrafter"/>
</dbReference>